<feature type="compositionally biased region" description="Basic and acidic residues" evidence="1">
    <location>
        <begin position="120"/>
        <end position="135"/>
    </location>
</feature>
<keyword evidence="4" id="KW-1185">Reference proteome</keyword>
<dbReference type="InterPro" id="IPR003604">
    <property type="entry name" value="Matrin/U1-like-C_Znf_C2H2"/>
</dbReference>
<feature type="compositionally biased region" description="Low complexity" evidence="1">
    <location>
        <begin position="331"/>
        <end position="340"/>
    </location>
</feature>
<feature type="region of interest" description="Disordered" evidence="1">
    <location>
        <begin position="206"/>
        <end position="242"/>
    </location>
</feature>
<sequence>MSCSTTLEEAILSFVSTSKVSKKEIQMHIKSSRTDEWNKKDVKRALKQLVSDGKLCIESDLYVVPSTGNSSSESSSSEEESGSESDDGSEEQRSFVPIAQRMQKQSFDKVVVGANTNKSESQKVDIDEEIRRLEAELAAADSESDDEQSSGDSESDVSANNKRKISFGKNVTRTFTKDEDSVSIASDNRMDSSGVICLSESASERIEPLPASAMPQIARKAASDEKKSNKRKRNKEEHTVNAGLKSAVEDLLSNYKTRSEVEQTPWYCRVCQHQAEGESDFLAHRASEFHKTAMKEHQKKNYCRMCRKQMTSVVQFQEHLQSRPHRDMLAGKRAQQQARGRGYGRGHRSGAGRGRGCVSRGGGSSKRQWC</sequence>
<dbReference type="AlphaFoldDB" id="A0ABD3NQG5"/>
<protein>
    <recommendedName>
        <fullName evidence="2">U1-type domain-containing protein</fullName>
    </recommendedName>
</protein>
<feature type="domain" description="U1-type" evidence="2">
    <location>
        <begin position="263"/>
        <end position="297"/>
    </location>
</feature>
<dbReference type="SUPFAM" id="SSF57667">
    <property type="entry name" value="beta-beta-alpha zinc fingers"/>
    <property type="match status" value="2"/>
</dbReference>
<name>A0ABD3NQG5_9STRA</name>
<dbReference type="InterPro" id="IPR036236">
    <property type="entry name" value="Znf_C2H2_sf"/>
</dbReference>
<dbReference type="InterPro" id="IPR013087">
    <property type="entry name" value="Znf_C2H2_type"/>
</dbReference>
<dbReference type="EMBL" id="JALLPJ020001038">
    <property type="protein sequence ID" value="KAL3777533.1"/>
    <property type="molecule type" value="Genomic_DNA"/>
</dbReference>
<organism evidence="3 4">
    <name type="scientific">Cyclotella atomus</name>
    <dbReference type="NCBI Taxonomy" id="382360"/>
    <lineage>
        <taxon>Eukaryota</taxon>
        <taxon>Sar</taxon>
        <taxon>Stramenopiles</taxon>
        <taxon>Ochrophyta</taxon>
        <taxon>Bacillariophyta</taxon>
        <taxon>Coscinodiscophyceae</taxon>
        <taxon>Thalassiosirophycidae</taxon>
        <taxon>Stephanodiscales</taxon>
        <taxon>Stephanodiscaceae</taxon>
        <taxon>Cyclotella</taxon>
    </lineage>
</organism>
<dbReference type="SMART" id="SM00451">
    <property type="entry name" value="ZnF_U1"/>
    <property type="match status" value="2"/>
</dbReference>
<dbReference type="Proteomes" id="UP001530400">
    <property type="component" value="Unassembled WGS sequence"/>
</dbReference>
<evidence type="ECO:0000256" key="1">
    <source>
        <dbReference type="SAM" id="MobiDB-lite"/>
    </source>
</evidence>
<feature type="region of interest" description="Disordered" evidence="1">
    <location>
        <begin position="321"/>
        <end position="370"/>
    </location>
</feature>
<proteinExistence type="predicted"/>
<comment type="caution">
    <text evidence="3">The sequence shown here is derived from an EMBL/GenBank/DDBJ whole genome shotgun (WGS) entry which is preliminary data.</text>
</comment>
<evidence type="ECO:0000313" key="3">
    <source>
        <dbReference type="EMBL" id="KAL3777533.1"/>
    </source>
</evidence>
<reference evidence="3 4" key="1">
    <citation type="submission" date="2024-10" db="EMBL/GenBank/DDBJ databases">
        <title>Updated reference genomes for cyclostephanoid diatoms.</title>
        <authorList>
            <person name="Roberts W.R."/>
            <person name="Alverson A.J."/>
        </authorList>
    </citation>
    <scope>NUCLEOTIDE SEQUENCE [LARGE SCALE GENOMIC DNA]</scope>
    <source>
        <strain evidence="3 4">AJA010-31</strain>
    </source>
</reference>
<feature type="compositionally biased region" description="Acidic residues" evidence="1">
    <location>
        <begin position="142"/>
        <end position="155"/>
    </location>
</feature>
<feature type="region of interest" description="Disordered" evidence="1">
    <location>
        <begin position="62"/>
        <end position="166"/>
    </location>
</feature>
<evidence type="ECO:0000313" key="4">
    <source>
        <dbReference type="Proteomes" id="UP001530400"/>
    </source>
</evidence>
<dbReference type="Pfam" id="PF12874">
    <property type="entry name" value="zf-met"/>
    <property type="match status" value="1"/>
</dbReference>
<evidence type="ECO:0000259" key="2">
    <source>
        <dbReference type="SMART" id="SM00451"/>
    </source>
</evidence>
<gene>
    <name evidence="3" type="ORF">ACHAWO_005952</name>
</gene>
<feature type="compositionally biased region" description="Basic and acidic residues" evidence="1">
    <location>
        <begin position="321"/>
        <end position="330"/>
    </location>
</feature>
<feature type="compositionally biased region" description="Gly residues" evidence="1">
    <location>
        <begin position="351"/>
        <end position="364"/>
    </location>
</feature>
<dbReference type="Gene3D" id="3.30.160.60">
    <property type="entry name" value="Classic Zinc Finger"/>
    <property type="match status" value="1"/>
</dbReference>
<accession>A0ABD3NQG5</accession>
<feature type="domain" description="U1-type" evidence="2">
    <location>
        <begin position="298"/>
        <end position="332"/>
    </location>
</feature>
<feature type="compositionally biased region" description="Acidic residues" evidence="1">
    <location>
        <begin position="76"/>
        <end position="89"/>
    </location>
</feature>